<dbReference type="KEGG" id="kfa:Q73A0000_05050"/>
<feature type="coiled-coil region" evidence="1">
    <location>
        <begin position="119"/>
        <end position="194"/>
    </location>
</feature>
<name>A0A7M2YET1_9FLAO</name>
<protein>
    <submittedName>
        <fullName evidence="2">DUF2130 domain-containing protein</fullName>
    </submittedName>
</protein>
<dbReference type="EMBL" id="CP040442">
    <property type="protein sequence ID" value="QOW11923.1"/>
    <property type="molecule type" value="Genomic_DNA"/>
</dbReference>
<accession>A0A7M2YET1</accession>
<dbReference type="InterPro" id="IPR019219">
    <property type="entry name" value="DUF2130"/>
</dbReference>
<evidence type="ECO:0000313" key="3">
    <source>
        <dbReference type="Proteomes" id="UP000594195"/>
    </source>
</evidence>
<gene>
    <name evidence="2" type="ORF">Q73A0000_05050</name>
</gene>
<feature type="coiled-coil region" evidence="1">
    <location>
        <begin position="46"/>
        <end position="95"/>
    </location>
</feature>
<evidence type="ECO:0000256" key="1">
    <source>
        <dbReference type="SAM" id="Coils"/>
    </source>
</evidence>
<proteinExistence type="predicted"/>
<dbReference type="Pfam" id="PF09903">
    <property type="entry name" value="DUF2130"/>
    <property type="match status" value="1"/>
</dbReference>
<dbReference type="Proteomes" id="UP000594195">
    <property type="component" value="Chromosome"/>
</dbReference>
<keyword evidence="3" id="KW-1185">Reference proteome</keyword>
<organism evidence="2 3">
    <name type="scientific">Kaistella flava</name>
    <name type="common">ex Peng et al. 2021</name>
    <dbReference type="NCBI Taxonomy" id="2038776"/>
    <lineage>
        <taxon>Bacteria</taxon>
        <taxon>Pseudomonadati</taxon>
        <taxon>Bacteroidota</taxon>
        <taxon>Flavobacteriia</taxon>
        <taxon>Flavobacteriales</taxon>
        <taxon>Weeksellaceae</taxon>
        <taxon>Chryseobacterium group</taxon>
        <taxon>Kaistella</taxon>
    </lineage>
</organism>
<keyword evidence="1" id="KW-0175">Coiled coil</keyword>
<reference evidence="2 3" key="1">
    <citation type="submission" date="2019-05" db="EMBL/GenBank/DDBJ databases">
        <title>Chryseobacterium sp. isolated from King George Island, maritime Antarctica.</title>
        <authorList>
            <person name="Peng X."/>
        </authorList>
    </citation>
    <scope>NUCLEOTIDE SEQUENCE [LARGE SCALE GENOMIC DNA]</scope>
    <source>
        <strain evidence="2 3">7-3A</strain>
    </source>
</reference>
<evidence type="ECO:0000313" key="2">
    <source>
        <dbReference type="EMBL" id="QOW11923.1"/>
    </source>
</evidence>
<sequence length="426" mass="49544">MKTENQIIKCPKCGTEIDVNDVLSHQIEESLKIKLLAKENSLKEEFQKKEETLHAERKAVEDLMKNQDSILQTRLEEEKKKIEKEAEAKMKLKLQADHEEILKMKDDELKEKSEQVRAYNKMKTDFARIEREKNELKETLEAENEQKLNTKIEEERQKIQLQIMSKHELEIKDFQKKLDDQKKLTEEMKRKQDQGSMQLQGEVMELAIENFLASNFPLDTIEEIKKGASGADCLQTVNTFDTQNCGTIYYESKRAKNFSSGWIEKFKNDIREKGADIGVLVTEVLPTGMERMGFHQGIYICRFDEFKGLSNILRQSLITISTAIQSQENKGDKMVMLYNFLSGTEFRMQMEGIIEGFQQMEIDLNTEKRAMMRSWKQREKQIQKVINNTVNMYGSIKGIGGNAVQTIELLELGYTANQIENTLDYE</sequence>
<dbReference type="AlphaFoldDB" id="A0A7M2YET1"/>